<reference evidence="2" key="1">
    <citation type="submission" date="2020-02" db="EMBL/GenBank/DDBJ databases">
        <authorList>
            <person name="Palmer J.M."/>
        </authorList>
    </citation>
    <scope>NUCLEOTIDE SEQUENCE</scope>
    <source>
        <strain evidence="2">EPUS1.4</strain>
        <tissue evidence="2">Thallus</tissue>
    </source>
</reference>
<gene>
    <name evidence="2" type="ORF">GJ744_000745</name>
</gene>
<organism evidence="2 3">
    <name type="scientific">Endocarpon pusillum</name>
    <dbReference type="NCBI Taxonomy" id="364733"/>
    <lineage>
        <taxon>Eukaryota</taxon>
        <taxon>Fungi</taxon>
        <taxon>Dikarya</taxon>
        <taxon>Ascomycota</taxon>
        <taxon>Pezizomycotina</taxon>
        <taxon>Eurotiomycetes</taxon>
        <taxon>Chaetothyriomycetidae</taxon>
        <taxon>Verrucariales</taxon>
        <taxon>Verrucariaceae</taxon>
        <taxon>Endocarpon</taxon>
    </lineage>
</organism>
<dbReference type="AlphaFoldDB" id="A0A8H7E2B1"/>
<evidence type="ECO:0000256" key="1">
    <source>
        <dbReference type="SAM" id="MobiDB-lite"/>
    </source>
</evidence>
<comment type="caution">
    <text evidence="2">The sequence shown here is derived from an EMBL/GenBank/DDBJ whole genome shotgun (WGS) entry which is preliminary data.</text>
</comment>
<feature type="region of interest" description="Disordered" evidence="1">
    <location>
        <begin position="1"/>
        <end position="20"/>
    </location>
</feature>
<sequence>MPPVPEMTPEKARRRLKDAISDGRNVRQDDLDLVRDQPEVHAKAIKHMKGRGVVMKTSKNYGISLNEAERNLNDPQGDPWAAIERDVTLPFLITQVFRIYDS</sequence>
<protein>
    <submittedName>
        <fullName evidence="2">Uncharacterized protein</fullName>
    </submittedName>
</protein>
<proteinExistence type="predicted"/>
<evidence type="ECO:0000313" key="2">
    <source>
        <dbReference type="EMBL" id="KAF7505498.1"/>
    </source>
</evidence>
<evidence type="ECO:0000313" key="3">
    <source>
        <dbReference type="Proteomes" id="UP000606974"/>
    </source>
</evidence>
<dbReference type="Proteomes" id="UP000606974">
    <property type="component" value="Unassembled WGS sequence"/>
</dbReference>
<dbReference type="EMBL" id="JAACFV010000108">
    <property type="protein sequence ID" value="KAF7505498.1"/>
    <property type="molecule type" value="Genomic_DNA"/>
</dbReference>
<accession>A0A8H7E2B1</accession>
<keyword evidence="3" id="KW-1185">Reference proteome</keyword>
<name>A0A8H7E2B1_9EURO</name>